<dbReference type="SMART" id="SM00448">
    <property type="entry name" value="REC"/>
    <property type="match status" value="1"/>
</dbReference>
<dbReference type="InterPro" id="IPR011006">
    <property type="entry name" value="CheY-like_superfamily"/>
</dbReference>
<dbReference type="PROSITE" id="PS50110">
    <property type="entry name" value="RESPONSE_REGULATORY"/>
    <property type="match status" value="1"/>
</dbReference>
<dbReference type="Proteomes" id="UP001266099">
    <property type="component" value="Unassembled WGS sequence"/>
</dbReference>
<evidence type="ECO:0000313" key="6">
    <source>
        <dbReference type="Proteomes" id="UP001266099"/>
    </source>
</evidence>
<dbReference type="CDD" id="cd17535">
    <property type="entry name" value="REC_NarL-like"/>
    <property type="match status" value="1"/>
</dbReference>
<evidence type="ECO:0000313" key="5">
    <source>
        <dbReference type="EMBL" id="MDR6939562.1"/>
    </source>
</evidence>
<reference evidence="5 6" key="1">
    <citation type="submission" date="2023-07" db="EMBL/GenBank/DDBJ databases">
        <title>Sequencing the genomes of 1000 actinobacteria strains.</title>
        <authorList>
            <person name="Klenk H.-P."/>
        </authorList>
    </citation>
    <scope>NUCLEOTIDE SEQUENCE [LARGE SCALE GENOMIC DNA]</scope>
    <source>
        <strain evidence="5 6">DSM 15539</strain>
    </source>
</reference>
<dbReference type="PANTHER" id="PTHR43214:SF42">
    <property type="entry name" value="TRANSCRIPTIONAL REGULATORY PROTEIN DESR"/>
    <property type="match status" value="1"/>
</dbReference>
<sequence length="219" mass="23873">MSESIRILIADDDQIIREGLANLLNLQEGLTVVAAVADGSSALRMLADQSVDVALLDVDMPILDGITTAKEIKRLYPDIVVVMLTAFEHEDSLAQSLASNVRGFLTKDIPAPELAQLIKQASNGQRVFGSRPTQILTEAYLASGKNDSAYDDFRQKVDQLPDYLRGVFDLLIQALPNKTIARQLGITEATVRSYISELFTATGFTNRGELTITAIKAGY</sequence>
<dbReference type="SMART" id="SM00421">
    <property type="entry name" value="HTH_LUXR"/>
    <property type="match status" value="1"/>
</dbReference>
<comment type="caution">
    <text evidence="5">The sequence shown here is derived from an EMBL/GenBank/DDBJ whole genome shotgun (WGS) entry which is preliminary data.</text>
</comment>
<keyword evidence="6" id="KW-1185">Reference proteome</keyword>
<keyword evidence="2 5" id="KW-0238">DNA-binding</keyword>
<dbReference type="InterPro" id="IPR016032">
    <property type="entry name" value="Sig_transdc_resp-reg_C-effctor"/>
</dbReference>
<dbReference type="Pfam" id="PF00196">
    <property type="entry name" value="GerE"/>
    <property type="match status" value="1"/>
</dbReference>
<accession>A0ABU1T2F3</accession>
<evidence type="ECO:0000256" key="3">
    <source>
        <dbReference type="PROSITE-ProRule" id="PRU00169"/>
    </source>
</evidence>
<evidence type="ECO:0000256" key="1">
    <source>
        <dbReference type="ARBA" id="ARBA00022553"/>
    </source>
</evidence>
<dbReference type="InterPro" id="IPR001789">
    <property type="entry name" value="Sig_transdc_resp-reg_receiver"/>
</dbReference>
<dbReference type="GO" id="GO:0003677">
    <property type="term" value="F:DNA binding"/>
    <property type="evidence" value="ECO:0007669"/>
    <property type="project" value="UniProtKB-KW"/>
</dbReference>
<dbReference type="InterPro" id="IPR039420">
    <property type="entry name" value="WalR-like"/>
</dbReference>
<gene>
    <name evidence="5" type="ORF">J2S36_001105</name>
</gene>
<name>A0ABU1T2F3_9ACTO</name>
<dbReference type="Gene3D" id="3.40.50.2300">
    <property type="match status" value="1"/>
</dbReference>
<evidence type="ECO:0000256" key="2">
    <source>
        <dbReference type="ARBA" id="ARBA00023125"/>
    </source>
</evidence>
<dbReference type="PANTHER" id="PTHR43214">
    <property type="entry name" value="TWO-COMPONENT RESPONSE REGULATOR"/>
    <property type="match status" value="1"/>
</dbReference>
<dbReference type="InterPro" id="IPR000792">
    <property type="entry name" value="Tscrpt_reg_LuxR_C"/>
</dbReference>
<dbReference type="EMBL" id="JAVDUJ010000001">
    <property type="protein sequence ID" value="MDR6939562.1"/>
    <property type="molecule type" value="Genomic_DNA"/>
</dbReference>
<protein>
    <submittedName>
        <fullName evidence="5">DNA-binding NarL/FixJ family response regulator</fullName>
    </submittedName>
</protein>
<dbReference type="InterPro" id="IPR058245">
    <property type="entry name" value="NreC/VraR/RcsB-like_REC"/>
</dbReference>
<dbReference type="SUPFAM" id="SSF46894">
    <property type="entry name" value="C-terminal effector domain of the bipartite response regulators"/>
    <property type="match status" value="1"/>
</dbReference>
<dbReference type="SUPFAM" id="SSF52172">
    <property type="entry name" value="CheY-like"/>
    <property type="match status" value="1"/>
</dbReference>
<organism evidence="5 6">
    <name type="scientific">Arcanobacterium hippocoleae</name>
    <dbReference type="NCBI Taxonomy" id="149017"/>
    <lineage>
        <taxon>Bacteria</taxon>
        <taxon>Bacillati</taxon>
        <taxon>Actinomycetota</taxon>
        <taxon>Actinomycetes</taxon>
        <taxon>Actinomycetales</taxon>
        <taxon>Actinomycetaceae</taxon>
        <taxon>Arcanobacterium</taxon>
    </lineage>
</organism>
<dbReference type="Pfam" id="PF00072">
    <property type="entry name" value="Response_reg"/>
    <property type="match status" value="1"/>
</dbReference>
<keyword evidence="1 3" id="KW-0597">Phosphoprotein</keyword>
<feature type="modified residue" description="4-aspartylphosphate" evidence="3">
    <location>
        <position position="57"/>
    </location>
</feature>
<evidence type="ECO:0000259" key="4">
    <source>
        <dbReference type="PROSITE" id="PS50110"/>
    </source>
</evidence>
<feature type="domain" description="Response regulatory" evidence="4">
    <location>
        <begin position="6"/>
        <end position="122"/>
    </location>
</feature>
<dbReference type="RefSeq" id="WP_309956329.1">
    <property type="nucleotide sequence ID" value="NZ_JAVDUJ010000001.1"/>
</dbReference>
<proteinExistence type="predicted"/>